<reference evidence="3" key="1">
    <citation type="journal article" date="2018" name="Nat. Microbiol.">
        <title>Leveraging single-cell genomics to expand the fungal tree of life.</title>
        <authorList>
            <person name="Ahrendt S.R."/>
            <person name="Quandt C.A."/>
            <person name="Ciobanu D."/>
            <person name="Clum A."/>
            <person name="Salamov A."/>
            <person name="Andreopoulos B."/>
            <person name="Cheng J.F."/>
            <person name="Woyke T."/>
            <person name="Pelin A."/>
            <person name="Henrissat B."/>
            <person name="Reynolds N.K."/>
            <person name="Benny G.L."/>
            <person name="Smith M.E."/>
            <person name="James T.Y."/>
            <person name="Grigoriev I.V."/>
        </authorList>
    </citation>
    <scope>NUCLEOTIDE SEQUENCE [LARGE SCALE GENOMIC DNA]</scope>
</reference>
<evidence type="ECO:0000256" key="1">
    <source>
        <dbReference type="SAM" id="MobiDB-lite"/>
    </source>
</evidence>
<keyword evidence="3" id="KW-1185">Reference proteome</keyword>
<proteinExistence type="predicted"/>
<name>A0A4P9W8P3_9FUNG</name>
<accession>A0A4P9W8P3</accession>
<gene>
    <name evidence="2" type="ORF">BDK51DRAFT_38007</name>
</gene>
<sequence>MVERSGDSTIDCSCDDDRATGDGHSSGISAPQLALRKSPLWVEILTCPPDPPGDHWNRGARELKLILLAEEDPQLATYSSSLDGKCHGKVGQPLQGLRLLMMSALIGVAVSHKIPIATPSSPCRSENSEKGVFGFMHLSKQLSCIGTIAAPLATPRYSVENEGRQRRRQVAQARSQFATPRRLGFIWRNCSPLNPLVPQKIHKLFHRPPFGLRTNAAAKSPRRLPSPAPPQRAGRGRRCRTRGSRHGAGHADESASAAACAVPVSEGEQQREDSELGCCGF</sequence>
<evidence type="ECO:0000313" key="2">
    <source>
        <dbReference type="EMBL" id="RKO86536.1"/>
    </source>
</evidence>
<dbReference type="EMBL" id="KZ998111">
    <property type="protein sequence ID" value="RKO86536.1"/>
    <property type="molecule type" value="Genomic_DNA"/>
</dbReference>
<protein>
    <submittedName>
        <fullName evidence="2">Uncharacterized protein</fullName>
    </submittedName>
</protein>
<evidence type="ECO:0000313" key="3">
    <source>
        <dbReference type="Proteomes" id="UP000269721"/>
    </source>
</evidence>
<feature type="region of interest" description="Disordered" evidence="1">
    <location>
        <begin position="212"/>
        <end position="281"/>
    </location>
</feature>
<organism evidence="2 3">
    <name type="scientific">Blyttiomyces helicus</name>
    <dbReference type="NCBI Taxonomy" id="388810"/>
    <lineage>
        <taxon>Eukaryota</taxon>
        <taxon>Fungi</taxon>
        <taxon>Fungi incertae sedis</taxon>
        <taxon>Chytridiomycota</taxon>
        <taxon>Chytridiomycota incertae sedis</taxon>
        <taxon>Chytridiomycetes</taxon>
        <taxon>Chytridiomycetes incertae sedis</taxon>
        <taxon>Blyttiomyces</taxon>
    </lineage>
</organism>
<dbReference type="Proteomes" id="UP000269721">
    <property type="component" value="Unassembled WGS sequence"/>
</dbReference>
<dbReference type="AlphaFoldDB" id="A0A4P9W8P3"/>
<feature type="compositionally biased region" description="Basic residues" evidence="1">
    <location>
        <begin position="234"/>
        <end position="248"/>
    </location>
</feature>